<keyword evidence="3" id="KW-1185">Reference proteome</keyword>
<evidence type="ECO:0000313" key="3">
    <source>
        <dbReference type="Proteomes" id="UP000198994"/>
    </source>
</evidence>
<dbReference type="AlphaFoldDB" id="A0A1G7K8X3"/>
<sequence>MSAVTPPARILPRTASAAFARLLAGTGAAQQENAAEDPAKLAAKAGLS</sequence>
<evidence type="ECO:0000256" key="1">
    <source>
        <dbReference type="SAM" id="MobiDB-lite"/>
    </source>
</evidence>
<reference evidence="3" key="1">
    <citation type="submission" date="2016-10" db="EMBL/GenBank/DDBJ databases">
        <authorList>
            <person name="Varghese N."/>
            <person name="Submissions S."/>
        </authorList>
    </citation>
    <scope>NUCLEOTIDE SEQUENCE [LARGE SCALE GENOMIC DNA]</scope>
    <source>
        <strain evidence="3">DSM 10146</strain>
    </source>
</reference>
<dbReference type="STRING" id="282683.SAMN04488105_117110"/>
<dbReference type="EMBL" id="FNAV01000017">
    <property type="protein sequence ID" value="SDF33693.1"/>
    <property type="molecule type" value="Genomic_DNA"/>
</dbReference>
<name>A0A1G7K8X3_9RHOB</name>
<protein>
    <submittedName>
        <fullName evidence="2">Uncharacterized protein</fullName>
    </submittedName>
</protein>
<proteinExistence type="predicted"/>
<dbReference type="Proteomes" id="UP000198994">
    <property type="component" value="Unassembled WGS sequence"/>
</dbReference>
<gene>
    <name evidence="2" type="ORF">SAMN04488105_117110</name>
</gene>
<organism evidence="2 3">
    <name type="scientific">Salipiger thiooxidans</name>
    <dbReference type="NCBI Taxonomy" id="282683"/>
    <lineage>
        <taxon>Bacteria</taxon>
        <taxon>Pseudomonadati</taxon>
        <taxon>Pseudomonadota</taxon>
        <taxon>Alphaproteobacteria</taxon>
        <taxon>Rhodobacterales</taxon>
        <taxon>Roseobacteraceae</taxon>
        <taxon>Salipiger</taxon>
    </lineage>
</organism>
<feature type="region of interest" description="Disordered" evidence="1">
    <location>
        <begin position="27"/>
        <end position="48"/>
    </location>
</feature>
<accession>A0A1G7K8X3</accession>
<evidence type="ECO:0000313" key="2">
    <source>
        <dbReference type="EMBL" id="SDF33693.1"/>
    </source>
</evidence>
<dbReference type="RefSeq" id="WP_165617176.1">
    <property type="nucleotide sequence ID" value="NZ_FNAV01000017.1"/>
</dbReference>